<feature type="region of interest" description="Disordered" evidence="1">
    <location>
        <begin position="257"/>
        <end position="284"/>
    </location>
</feature>
<organism evidence="3 4">
    <name type="scientific">Curtobacterium citri</name>
    <dbReference type="NCBI Taxonomy" id="3055139"/>
    <lineage>
        <taxon>Bacteria</taxon>
        <taxon>Bacillati</taxon>
        <taxon>Actinomycetota</taxon>
        <taxon>Actinomycetes</taxon>
        <taxon>Micrococcales</taxon>
        <taxon>Microbacteriaceae</taxon>
        <taxon>Curtobacterium</taxon>
    </lineage>
</organism>
<evidence type="ECO:0000313" key="4">
    <source>
        <dbReference type="Proteomes" id="UP001237823"/>
    </source>
</evidence>
<gene>
    <name evidence="3" type="ORF">QUG92_05555</name>
</gene>
<accession>A0ABT7T4R5</accession>
<name>A0ABT7T4R5_9MICO</name>
<evidence type="ECO:0008006" key="5">
    <source>
        <dbReference type="Google" id="ProtNLM"/>
    </source>
</evidence>
<keyword evidence="2" id="KW-0812">Transmembrane</keyword>
<proteinExistence type="predicted"/>
<feature type="transmembrane region" description="Helical" evidence="2">
    <location>
        <begin position="21"/>
        <end position="43"/>
    </location>
</feature>
<keyword evidence="2" id="KW-0472">Membrane</keyword>
<evidence type="ECO:0000313" key="3">
    <source>
        <dbReference type="EMBL" id="MDM7884566.1"/>
    </source>
</evidence>
<protein>
    <recommendedName>
        <fullName evidence="5">Type 4 fimbrial biogenesis protein PilX N-terminal domain-containing protein</fullName>
    </recommendedName>
</protein>
<dbReference type="Proteomes" id="UP001237823">
    <property type="component" value="Unassembled WGS sequence"/>
</dbReference>
<evidence type="ECO:0000256" key="2">
    <source>
        <dbReference type="SAM" id="Phobius"/>
    </source>
</evidence>
<keyword evidence="2" id="KW-1133">Transmembrane helix</keyword>
<dbReference type="EMBL" id="JAUCML010000003">
    <property type="protein sequence ID" value="MDM7884566.1"/>
    <property type="molecule type" value="Genomic_DNA"/>
</dbReference>
<reference evidence="3 4" key="1">
    <citation type="submission" date="2023-06" db="EMBL/GenBank/DDBJ databases">
        <authorList>
            <person name="Feng G."/>
            <person name="Li J."/>
            <person name="Zhu H."/>
        </authorList>
    </citation>
    <scope>NUCLEOTIDE SEQUENCE [LARGE SCALE GENOMIC DNA]</scope>
    <source>
        <strain evidence="3 4">RHCKG23</strain>
    </source>
</reference>
<keyword evidence="4" id="KW-1185">Reference proteome</keyword>
<comment type="caution">
    <text evidence="3">The sequence shown here is derived from an EMBL/GenBank/DDBJ whole genome shotgun (WGS) entry which is preliminary data.</text>
</comment>
<evidence type="ECO:0000256" key="1">
    <source>
        <dbReference type="SAM" id="MobiDB-lite"/>
    </source>
</evidence>
<sequence>MMRRIAAFFSRARDGRVRGDEGMALASVVGLGAVLMILVATMASVSVSGSVKTAADRSWNLAIQAAYAGLADYQSRLTADNSYELVGNSGASFSSSSAFSKDWSSNPAFATSGSRWAEVANGGGRAQYRYEVDNTDYTAEGVVRVRVTGKAGGVTRSIVADLKGDGFVDYLYFTDFESSDPTITGETQTADGSKLCIPQHYSTLAGQYDSSRACAPVRFTERDTLTGPVRTNDTFMLCGTTFTSTVQSTAADGVYRTPYSNGSTDDRRCRSTATFTGGPPKNVQSIDPPSTIANMAQEARTNDRVNVPRPGCLYTGPTSFVFSGNKVTIKSPLTKATQYRLDNAGRPQPDGSGDVLCGSPSALKSSSGATIPVLDDNLAYVQGVPTDTGDPNYTKPGDERSASGAMCQVGQSYSNGLGYPRANEYVGNAGADGLYNCRAGDAFVSGVVNGKMTVGAANFLYVTSNITYAPGTQSVLGLVGQRAVTVSNPISCNKYQTARSGTQTVTLKTCDTAVSSTSQLQYGAGSKVTINAAIASNTGTFQVQNYGYGPQMGDLTVLGSIAQKYRGAVGVTYSTTNGWGQTVVDHQTGFTKAYGYDNRFQSIAPPKFLQPVSTSYGITTQVEVNAAFNADGSCSRTSSGTCQ</sequence>
<dbReference type="RefSeq" id="WP_289457995.1">
    <property type="nucleotide sequence ID" value="NZ_JAUCML010000003.1"/>
</dbReference>